<evidence type="ECO:0000313" key="6">
    <source>
        <dbReference type="EMBL" id="KAF0926850.1"/>
    </source>
</evidence>
<feature type="domain" description="Xylanase inhibitor N-terminal" evidence="5">
    <location>
        <begin position="48"/>
        <end position="214"/>
    </location>
</feature>
<evidence type="ECO:0000256" key="3">
    <source>
        <dbReference type="SAM" id="SignalP"/>
    </source>
</evidence>
<dbReference type="Pfam" id="PF14541">
    <property type="entry name" value="TAXi_C"/>
    <property type="match status" value="1"/>
</dbReference>
<dbReference type="Gene3D" id="2.40.70.10">
    <property type="entry name" value="Acid Proteases"/>
    <property type="match status" value="2"/>
</dbReference>
<name>A0A6G1EQD8_9ORYZ</name>
<dbReference type="SUPFAM" id="SSF50630">
    <property type="entry name" value="Acid proteases"/>
    <property type="match status" value="1"/>
</dbReference>
<evidence type="ECO:0008006" key="8">
    <source>
        <dbReference type="Google" id="ProtNLM"/>
    </source>
</evidence>
<organism evidence="6 7">
    <name type="scientific">Oryza meyeriana var. granulata</name>
    <dbReference type="NCBI Taxonomy" id="110450"/>
    <lineage>
        <taxon>Eukaryota</taxon>
        <taxon>Viridiplantae</taxon>
        <taxon>Streptophyta</taxon>
        <taxon>Embryophyta</taxon>
        <taxon>Tracheophyta</taxon>
        <taxon>Spermatophyta</taxon>
        <taxon>Magnoliopsida</taxon>
        <taxon>Liliopsida</taxon>
        <taxon>Poales</taxon>
        <taxon>Poaceae</taxon>
        <taxon>BOP clade</taxon>
        <taxon>Oryzoideae</taxon>
        <taxon>Oryzeae</taxon>
        <taxon>Oryzinae</taxon>
        <taxon>Oryza</taxon>
        <taxon>Oryza meyeriana</taxon>
    </lineage>
</organism>
<keyword evidence="2 3" id="KW-0732">Signal</keyword>
<dbReference type="CDD" id="cd05489">
    <property type="entry name" value="xylanase_inhibitor_I_like"/>
    <property type="match status" value="1"/>
</dbReference>
<comment type="caution">
    <text evidence="6">The sequence shown here is derived from an EMBL/GenBank/DDBJ whole genome shotgun (WGS) entry which is preliminary data.</text>
</comment>
<dbReference type="EMBL" id="SPHZ02000003">
    <property type="protein sequence ID" value="KAF0926850.1"/>
    <property type="molecule type" value="Genomic_DNA"/>
</dbReference>
<protein>
    <recommendedName>
        <fullName evidence="8">Peptidase A1 domain-containing protein</fullName>
    </recommendedName>
</protein>
<dbReference type="FunFam" id="2.40.70.10:FF:000075">
    <property type="entry name" value="Putative xylanase inhibitor"/>
    <property type="match status" value="1"/>
</dbReference>
<dbReference type="Proteomes" id="UP000479710">
    <property type="component" value="Unassembled WGS sequence"/>
</dbReference>
<dbReference type="Pfam" id="PF14543">
    <property type="entry name" value="TAXi_N"/>
    <property type="match status" value="1"/>
</dbReference>
<reference evidence="6 7" key="1">
    <citation type="submission" date="2019-11" db="EMBL/GenBank/DDBJ databases">
        <title>Whole genome sequence of Oryza granulata.</title>
        <authorList>
            <person name="Li W."/>
        </authorList>
    </citation>
    <scope>NUCLEOTIDE SEQUENCE [LARGE SCALE GENOMIC DNA]</scope>
    <source>
        <strain evidence="7">cv. Menghai</strain>
        <tissue evidence="6">Leaf</tissue>
    </source>
</reference>
<keyword evidence="7" id="KW-1185">Reference proteome</keyword>
<gene>
    <name evidence="6" type="ORF">E2562_027434</name>
</gene>
<dbReference type="InterPro" id="IPR032861">
    <property type="entry name" value="TAXi_N"/>
</dbReference>
<comment type="similarity">
    <text evidence="1">Belongs to the peptidase A1 family.</text>
</comment>
<dbReference type="InterPro" id="IPR001461">
    <property type="entry name" value="Aspartic_peptidase_A1"/>
</dbReference>
<evidence type="ECO:0000256" key="2">
    <source>
        <dbReference type="ARBA" id="ARBA00022729"/>
    </source>
</evidence>
<dbReference type="InterPro" id="IPR021109">
    <property type="entry name" value="Peptidase_aspartic_dom_sf"/>
</dbReference>
<dbReference type="OrthoDB" id="1258937at2759"/>
<accession>A0A6G1EQD8</accession>
<dbReference type="InterPro" id="IPR032799">
    <property type="entry name" value="TAXi_C"/>
</dbReference>
<evidence type="ECO:0000256" key="1">
    <source>
        <dbReference type="ARBA" id="ARBA00007447"/>
    </source>
</evidence>
<dbReference type="AlphaFoldDB" id="A0A6G1EQD8"/>
<dbReference type="PANTHER" id="PTHR47965:SF60">
    <property type="entry name" value="CHITINASE CLP"/>
    <property type="match status" value="1"/>
</dbReference>
<dbReference type="GO" id="GO:0006508">
    <property type="term" value="P:proteolysis"/>
    <property type="evidence" value="ECO:0007669"/>
    <property type="project" value="InterPro"/>
</dbReference>
<dbReference type="PANTHER" id="PTHR47965">
    <property type="entry name" value="ASPARTYL PROTEASE-RELATED"/>
    <property type="match status" value="1"/>
</dbReference>
<dbReference type="FunFam" id="2.40.70.10:FF:000088">
    <property type="entry name" value="Eukaryotic aspartyl protease family protein"/>
    <property type="match status" value="1"/>
</dbReference>
<feature type="signal peptide" evidence="3">
    <location>
        <begin position="1"/>
        <end position="26"/>
    </location>
</feature>
<evidence type="ECO:0000259" key="4">
    <source>
        <dbReference type="Pfam" id="PF14541"/>
    </source>
</evidence>
<sequence length="417" mass="44577">MSRAESHLLLAVSLCVFLALSPCALASGNGNGKPLVTAITKDAATSLYTVPIKDGHPLVLDLSGALVWTACDASHPTLECHHHFCMHAHSYHPPDCPHNGYGRADVEDPFRCKCTAHPYNPFSGESATADLTRTRLSANATDGKNPLYPVSFTAVTSCAPDSLLAKLPAGAVGVAGLARTRLALQAQVARSQKVANKFALCLPSGGDGMAIFGGGPLFLIPPGRPDVTANLDGETPLHRNKDLPGYFISATKIAVNQEQVHLYSQEPLVVELSSRIPYTMLRPDVYRAVIDAFDMATAGRKRVTPPVAPFELCYDSRELGSTRLGYAVPQIDLVLERGKNWTVFGGNSMAQVSDNTACLALVKMKGEKGNPPAVVIGGFQMENNLVVFDDEKARLGFSGLLWGRQTTCSNFNFTLAA</sequence>
<dbReference type="InterPro" id="IPR033868">
    <property type="entry name" value="Xylanase_inhibitor_I-like"/>
</dbReference>
<evidence type="ECO:0000313" key="7">
    <source>
        <dbReference type="Proteomes" id="UP000479710"/>
    </source>
</evidence>
<dbReference type="GO" id="GO:0004190">
    <property type="term" value="F:aspartic-type endopeptidase activity"/>
    <property type="evidence" value="ECO:0007669"/>
    <property type="project" value="InterPro"/>
</dbReference>
<feature type="domain" description="Xylanase inhibitor C-terminal" evidence="4">
    <location>
        <begin position="246"/>
        <end position="398"/>
    </location>
</feature>
<proteinExistence type="inferred from homology"/>
<feature type="chain" id="PRO_5026113849" description="Peptidase A1 domain-containing protein" evidence="3">
    <location>
        <begin position="27"/>
        <end position="417"/>
    </location>
</feature>
<evidence type="ECO:0000259" key="5">
    <source>
        <dbReference type="Pfam" id="PF14543"/>
    </source>
</evidence>